<keyword evidence="2" id="KW-1185">Reference proteome</keyword>
<dbReference type="Proteomes" id="UP000682111">
    <property type="component" value="Unassembled WGS sequence"/>
</dbReference>
<dbReference type="EMBL" id="BORC01000002">
    <property type="protein sequence ID" value="GIN61190.1"/>
    <property type="molecule type" value="Genomic_DNA"/>
</dbReference>
<dbReference type="AlphaFoldDB" id="A0A920BSK6"/>
<evidence type="ECO:0000313" key="1">
    <source>
        <dbReference type="EMBL" id="GIN61190.1"/>
    </source>
</evidence>
<reference evidence="1" key="1">
    <citation type="submission" date="2021-03" db="EMBL/GenBank/DDBJ databases">
        <title>Antimicrobial resistance genes in bacteria isolated from Japanese honey, and their potential for conferring macrolide and lincosamide resistance in the American foulbrood pathogen Paenibacillus larvae.</title>
        <authorList>
            <person name="Okamoto M."/>
            <person name="Kumagai M."/>
            <person name="Kanamori H."/>
            <person name="Takamatsu D."/>
        </authorList>
    </citation>
    <scope>NUCLEOTIDE SEQUENCE</scope>
    <source>
        <strain evidence="1">J27TS8</strain>
    </source>
</reference>
<sequence length="56" mass="6593">MISKDIWGITKKRVPRWHRYIESGPFLPNLPVTQRLRREMEEKNLINLASGELCNG</sequence>
<evidence type="ECO:0000313" key="2">
    <source>
        <dbReference type="Proteomes" id="UP000682111"/>
    </source>
</evidence>
<name>A0A920BSK6_9BACI</name>
<protein>
    <submittedName>
        <fullName evidence="1">Uncharacterized protein</fullName>
    </submittedName>
</protein>
<gene>
    <name evidence="1" type="ORF">J27TS8_11830</name>
</gene>
<accession>A0A920BSK6</accession>
<comment type="caution">
    <text evidence="1">The sequence shown here is derived from an EMBL/GenBank/DDBJ whole genome shotgun (WGS) entry which is preliminary data.</text>
</comment>
<organism evidence="1 2">
    <name type="scientific">Robertmurraya siralis</name>
    <dbReference type="NCBI Taxonomy" id="77777"/>
    <lineage>
        <taxon>Bacteria</taxon>
        <taxon>Bacillati</taxon>
        <taxon>Bacillota</taxon>
        <taxon>Bacilli</taxon>
        <taxon>Bacillales</taxon>
        <taxon>Bacillaceae</taxon>
        <taxon>Robertmurraya</taxon>
    </lineage>
</organism>
<proteinExistence type="predicted"/>